<dbReference type="KEGG" id="vg:80536433"/>
<dbReference type="GO" id="GO:0016779">
    <property type="term" value="F:nucleotidyltransferase activity"/>
    <property type="evidence" value="ECO:0007669"/>
    <property type="project" value="UniProtKB-KW"/>
</dbReference>
<keyword evidence="9" id="KW-0255">Endonuclease</keyword>
<evidence type="ECO:0000256" key="12">
    <source>
        <dbReference type="ARBA" id="ARBA00023125"/>
    </source>
</evidence>
<evidence type="ECO:0000256" key="5">
    <source>
        <dbReference type="ARBA" id="ARBA00022705"/>
    </source>
</evidence>
<dbReference type="GeneID" id="80536433"/>
<dbReference type="GO" id="GO:0000166">
    <property type="term" value="F:nucleotide binding"/>
    <property type="evidence" value="ECO:0007669"/>
    <property type="project" value="UniProtKB-KW"/>
</dbReference>
<protein>
    <submittedName>
        <fullName evidence="14">RepA</fullName>
    </submittedName>
</protein>
<organism evidence="14 15">
    <name type="scientific">Northern red-backed vole stool-associated gemycircularvirus 110</name>
    <dbReference type="NCBI Taxonomy" id="2714170"/>
    <lineage>
        <taxon>Viruses</taxon>
        <taxon>Monodnaviria</taxon>
        <taxon>Shotokuvirae</taxon>
        <taxon>Cressdnaviricota</taxon>
        <taxon>Repensiviricetes</taxon>
        <taxon>Geplafuvirales</taxon>
        <taxon>Genomoviridae</taxon>
        <taxon>Gemycircularvirus</taxon>
        <taxon>Gemycircularvirus rebac1</taxon>
    </lineage>
</organism>
<evidence type="ECO:0000256" key="11">
    <source>
        <dbReference type="ARBA" id="ARBA00023124"/>
    </source>
</evidence>
<dbReference type="GO" id="GO:0016888">
    <property type="term" value="F:DNA endonuclease activity, producing 5'-phosphomonoesters"/>
    <property type="evidence" value="ECO:0007669"/>
    <property type="project" value="InterPro"/>
</dbReference>
<dbReference type="PROSITE" id="PS52020">
    <property type="entry name" value="CRESS_DNA_REP"/>
    <property type="match status" value="1"/>
</dbReference>
<keyword evidence="7" id="KW-0479">Metal-binding</keyword>
<keyword evidence="10" id="KW-0378">Hydrolase</keyword>
<evidence type="ECO:0000256" key="9">
    <source>
        <dbReference type="ARBA" id="ARBA00022759"/>
    </source>
</evidence>
<evidence type="ECO:0000256" key="10">
    <source>
        <dbReference type="ARBA" id="ARBA00022801"/>
    </source>
</evidence>
<keyword evidence="8" id="KW-0547">Nucleotide-binding</keyword>
<keyword evidence="6" id="KW-0540">Nuclease</keyword>
<evidence type="ECO:0000313" key="14">
    <source>
        <dbReference type="EMBL" id="QIK03936.1"/>
    </source>
</evidence>
<dbReference type="Proteomes" id="UP000677530">
    <property type="component" value="Segment"/>
</dbReference>
<keyword evidence="5" id="KW-0235">DNA replication</keyword>
<name>A0A6G7SM15_9VIRU</name>
<evidence type="ECO:0000256" key="6">
    <source>
        <dbReference type="ARBA" id="ARBA00022722"/>
    </source>
</evidence>
<dbReference type="EMBL" id="MK738141">
    <property type="protein sequence ID" value="QIK03936.1"/>
    <property type="molecule type" value="Genomic_DNA"/>
</dbReference>
<dbReference type="InterPro" id="IPR022692">
    <property type="entry name" value="Gemini_AL1_REP_central"/>
</dbReference>
<dbReference type="Pfam" id="PF08283">
    <property type="entry name" value="Gemini_AL1_M"/>
    <property type="match status" value="1"/>
</dbReference>
<dbReference type="GO" id="GO:0046872">
    <property type="term" value="F:metal ion binding"/>
    <property type="evidence" value="ECO:0007669"/>
    <property type="project" value="UniProtKB-KW"/>
</dbReference>
<keyword evidence="3" id="KW-0808">Transferase</keyword>
<evidence type="ECO:0000256" key="7">
    <source>
        <dbReference type="ARBA" id="ARBA00022723"/>
    </source>
</evidence>
<keyword evidence="4" id="KW-0548">Nucleotidyltransferase</keyword>
<evidence type="ECO:0000256" key="4">
    <source>
        <dbReference type="ARBA" id="ARBA00022695"/>
    </source>
</evidence>
<evidence type="ECO:0000259" key="13">
    <source>
        <dbReference type="PROSITE" id="PS52020"/>
    </source>
</evidence>
<dbReference type="Gene3D" id="3.40.1310.20">
    <property type="match status" value="1"/>
</dbReference>
<keyword evidence="12" id="KW-0238">DNA-binding</keyword>
<comment type="subcellular location">
    <subcellularLocation>
        <location evidence="1">Host nucleus</location>
    </subcellularLocation>
</comment>
<evidence type="ECO:0000256" key="3">
    <source>
        <dbReference type="ARBA" id="ARBA00022679"/>
    </source>
</evidence>
<evidence type="ECO:0000256" key="1">
    <source>
        <dbReference type="ARBA" id="ARBA00004147"/>
    </source>
</evidence>
<dbReference type="GO" id="GO:0006260">
    <property type="term" value="P:DNA replication"/>
    <property type="evidence" value="ECO:0007669"/>
    <property type="project" value="UniProtKB-KW"/>
</dbReference>
<accession>A0A6G7SM15</accession>
<dbReference type="GO" id="GO:0042025">
    <property type="term" value="C:host cell nucleus"/>
    <property type="evidence" value="ECO:0007669"/>
    <property type="project" value="UniProtKB-SubCell"/>
</dbReference>
<evidence type="ECO:0000313" key="15">
    <source>
        <dbReference type="Proteomes" id="UP000677530"/>
    </source>
</evidence>
<feature type="domain" description="CRESS-DNA virus Rep endonuclease" evidence="13">
    <location>
        <begin position="4"/>
        <end position="111"/>
    </location>
</feature>
<dbReference type="GO" id="GO:0003677">
    <property type="term" value="F:DNA binding"/>
    <property type="evidence" value="ECO:0007669"/>
    <property type="project" value="UniProtKB-KW"/>
</dbReference>
<dbReference type="SUPFAM" id="SSF55464">
    <property type="entry name" value="Origin of replication-binding domain, RBD-like"/>
    <property type="match status" value="1"/>
</dbReference>
<proteinExistence type="predicted"/>
<reference evidence="14" key="1">
    <citation type="submission" date="2019-04" db="EMBL/GenBank/DDBJ databases">
        <title>The virome of wild rodents.</title>
        <authorList>
            <person name="Babkin I.V."/>
            <person name="Tikunov A."/>
            <person name="Tikunova N.V."/>
        </authorList>
    </citation>
    <scope>NUCLEOTIDE SEQUENCE</scope>
    <source>
        <strain evidence="14">MR-110</strain>
    </source>
</reference>
<dbReference type="RefSeq" id="YP_010798292.1">
    <property type="nucleotide sequence ID" value="NC_076399.1"/>
</dbReference>
<dbReference type="InterPro" id="IPR049912">
    <property type="entry name" value="CRESS_DNA_REP"/>
</dbReference>
<keyword evidence="11" id="KW-0190">Covalent protein-DNA linkage</keyword>
<dbReference type="Pfam" id="PF00799">
    <property type="entry name" value="Gemini_AL1"/>
    <property type="match status" value="1"/>
</dbReference>
<sequence>MSFDFHARYGLLTYAQCGELDPFEIVCHLATLQAECIIGRETHADGGIHLHAFFDLGRKRRFRRANVFDVQGHHPNIEKSRGTPEVGYDYAVKDGDVVGGGLERPAESGGPNVRRQDEVWSVIVGAETRDEFWRLCREYAPKSLCTSFNSLRLYCDWHFAETPTPYSTPEGHFDLGMYPELGEWVDGNLGSAGQTLGGNTVGKLILHDTPTPLGGPHQVGSSHPRLRGVTVRQFLISTMSLAARQVHVC</sequence>
<evidence type="ECO:0000256" key="8">
    <source>
        <dbReference type="ARBA" id="ARBA00022741"/>
    </source>
</evidence>
<evidence type="ECO:0000256" key="2">
    <source>
        <dbReference type="ARBA" id="ARBA00022562"/>
    </source>
</evidence>
<keyword evidence="2" id="KW-1048">Host nucleus</keyword>
<keyword evidence="15" id="KW-1185">Reference proteome</keyword>